<dbReference type="EMBL" id="BARW01002483">
    <property type="protein sequence ID" value="GAI71601.1"/>
    <property type="molecule type" value="Genomic_DNA"/>
</dbReference>
<accession>X1RXG6</accession>
<proteinExistence type="predicted"/>
<evidence type="ECO:0000313" key="1">
    <source>
        <dbReference type="EMBL" id="GAI71601.1"/>
    </source>
</evidence>
<organism evidence="1">
    <name type="scientific">marine sediment metagenome</name>
    <dbReference type="NCBI Taxonomy" id="412755"/>
    <lineage>
        <taxon>unclassified sequences</taxon>
        <taxon>metagenomes</taxon>
        <taxon>ecological metagenomes</taxon>
    </lineage>
</organism>
<gene>
    <name evidence="1" type="ORF">S12H4_06893</name>
</gene>
<dbReference type="AlphaFoldDB" id="X1RXG6"/>
<reference evidence="1" key="1">
    <citation type="journal article" date="2014" name="Front. Microbiol.">
        <title>High frequency of phylogenetically diverse reductive dehalogenase-homologous genes in deep subseafloor sedimentary metagenomes.</title>
        <authorList>
            <person name="Kawai M."/>
            <person name="Futagami T."/>
            <person name="Toyoda A."/>
            <person name="Takaki Y."/>
            <person name="Nishi S."/>
            <person name="Hori S."/>
            <person name="Arai W."/>
            <person name="Tsubouchi T."/>
            <person name="Morono Y."/>
            <person name="Uchiyama I."/>
            <person name="Ito T."/>
            <person name="Fujiyama A."/>
            <person name="Inagaki F."/>
            <person name="Takami H."/>
        </authorList>
    </citation>
    <scope>NUCLEOTIDE SEQUENCE</scope>
    <source>
        <strain evidence="1">Expedition CK06-06</strain>
    </source>
</reference>
<protein>
    <submittedName>
        <fullName evidence="1">Uncharacterized protein</fullName>
    </submittedName>
</protein>
<comment type="caution">
    <text evidence="1">The sequence shown here is derived from an EMBL/GenBank/DDBJ whole genome shotgun (WGS) entry which is preliminary data.</text>
</comment>
<name>X1RXG6_9ZZZZ</name>
<sequence length="60" mass="6978">MTLDEAIRIKELTGDEFLATDPDDCGEADRLSIEALKRVKWHKDQHERGYYELLPGETEE</sequence>